<keyword evidence="3" id="KW-1185">Reference proteome</keyword>
<gene>
    <name evidence="2" type="ORF">KSP40_PGU015088</name>
</gene>
<evidence type="ECO:0000313" key="3">
    <source>
        <dbReference type="Proteomes" id="UP001412067"/>
    </source>
</evidence>
<organism evidence="2 3">
    <name type="scientific">Platanthera guangdongensis</name>
    <dbReference type="NCBI Taxonomy" id="2320717"/>
    <lineage>
        <taxon>Eukaryota</taxon>
        <taxon>Viridiplantae</taxon>
        <taxon>Streptophyta</taxon>
        <taxon>Embryophyta</taxon>
        <taxon>Tracheophyta</taxon>
        <taxon>Spermatophyta</taxon>
        <taxon>Magnoliopsida</taxon>
        <taxon>Liliopsida</taxon>
        <taxon>Asparagales</taxon>
        <taxon>Orchidaceae</taxon>
        <taxon>Orchidoideae</taxon>
        <taxon>Orchideae</taxon>
        <taxon>Orchidinae</taxon>
        <taxon>Platanthera</taxon>
    </lineage>
</organism>
<accession>A0ABR2MUX6</accession>
<dbReference type="Proteomes" id="UP001412067">
    <property type="component" value="Unassembled WGS sequence"/>
</dbReference>
<comment type="caution">
    <text evidence="2">The sequence shown here is derived from an EMBL/GenBank/DDBJ whole genome shotgun (WGS) entry which is preliminary data.</text>
</comment>
<dbReference type="EMBL" id="JBBWWR010000005">
    <property type="protein sequence ID" value="KAK8967479.1"/>
    <property type="molecule type" value="Genomic_DNA"/>
</dbReference>
<sequence>MAARSSGDKVVITGVFSASFSTPARSSGARLSPPASAMEGCRRGRRRWDVKSRTRKKTGCEIQRALLRESGAEGVQRSKKPLIWLFCIRDFQKTARPNNLKSTLTAGIELFQPPELRQTEPLSQIDLRNNTFCIQISLEKLCFQCSHGRKNNFKGLLNRETFPLPEDGTVQVAAKGEIHCCTLV</sequence>
<reference evidence="2 3" key="1">
    <citation type="journal article" date="2022" name="Nat. Plants">
        <title>Genomes of leafy and leafless Platanthera orchids illuminate the evolution of mycoheterotrophy.</title>
        <authorList>
            <person name="Li M.H."/>
            <person name="Liu K.W."/>
            <person name="Li Z."/>
            <person name="Lu H.C."/>
            <person name="Ye Q.L."/>
            <person name="Zhang D."/>
            <person name="Wang J.Y."/>
            <person name="Li Y.F."/>
            <person name="Zhong Z.M."/>
            <person name="Liu X."/>
            <person name="Yu X."/>
            <person name="Liu D.K."/>
            <person name="Tu X.D."/>
            <person name="Liu B."/>
            <person name="Hao Y."/>
            <person name="Liao X.Y."/>
            <person name="Jiang Y.T."/>
            <person name="Sun W.H."/>
            <person name="Chen J."/>
            <person name="Chen Y.Q."/>
            <person name="Ai Y."/>
            <person name="Zhai J.W."/>
            <person name="Wu S.S."/>
            <person name="Zhou Z."/>
            <person name="Hsiao Y.Y."/>
            <person name="Wu W.L."/>
            <person name="Chen Y.Y."/>
            <person name="Lin Y.F."/>
            <person name="Hsu J.L."/>
            <person name="Li C.Y."/>
            <person name="Wang Z.W."/>
            <person name="Zhao X."/>
            <person name="Zhong W.Y."/>
            <person name="Ma X.K."/>
            <person name="Ma L."/>
            <person name="Huang J."/>
            <person name="Chen G.Z."/>
            <person name="Huang M.Z."/>
            <person name="Huang L."/>
            <person name="Peng D.H."/>
            <person name="Luo Y.B."/>
            <person name="Zou S.Q."/>
            <person name="Chen S.P."/>
            <person name="Lan S."/>
            <person name="Tsai W.C."/>
            <person name="Van de Peer Y."/>
            <person name="Liu Z.J."/>
        </authorList>
    </citation>
    <scope>NUCLEOTIDE SEQUENCE [LARGE SCALE GENOMIC DNA]</scope>
    <source>
        <strain evidence="2">Lor288</strain>
    </source>
</reference>
<evidence type="ECO:0000313" key="2">
    <source>
        <dbReference type="EMBL" id="KAK8967479.1"/>
    </source>
</evidence>
<feature type="region of interest" description="Disordered" evidence="1">
    <location>
        <begin position="22"/>
        <end position="53"/>
    </location>
</feature>
<name>A0ABR2MUX6_9ASPA</name>
<proteinExistence type="predicted"/>
<evidence type="ECO:0000256" key="1">
    <source>
        <dbReference type="SAM" id="MobiDB-lite"/>
    </source>
</evidence>
<protein>
    <submittedName>
        <fullName evidence="2">Uncharacterized protein</fullName>
    </submittedName>
</protein>